<dbReference type="CDD" id="cd08267">
    <property type="entry name" value="MDR1"/>
    <property type="match status" value="1"/>
</dbReference>
<dbReference type="SMART" id="SM00829">
    <property type="entry name" value="PKS_ER"/>
    <property type="match status" value="1"/>
</dbReference>
<dbReference type="InterPro" id="IPR020843">
    <property type="entry name" value="ER"/>
</dbReference>
<dbReference type="PROSITE" id="PS00059">
    <property type="entry name" value="ADH_ZINC"/>
    <property type="match status" value="1"/>
</dbReference>
<comment type="similarity">
    <text evidence="2">Belongs to the zinc-containing alcohol dehydrogenase family.</text>
</comment>
<feature type="domain" description="Enoyl reductase (ER)" evidence="3">
    <location>
        <begin position="10"/>
        <end position="302"/>
    </location>
</feature>
<dbReference type="InterPro" id="IPR002328">
    <property type="entry name" value="ADH_Zn_CS"/>
</dbReference>
<dbReference type="OrthoDB" id="9787435at2"/>
<dbReference type="Gene3D" id="3.90.180.10">
    <property type="entry name" value="Medium-chain alcohol dehydrogenases, catalytic domain"/>
    <property type="match status" value="1"/>
</dbReference>
<comment type="cofactor">
    <cofactor evidence="2">
        <name>Zn(2+)</name>
        <dbReference type="ChEBI" id="CHEBI:29105"/>
    </cofactor>
</comment>
<gene>
    <name evidence="4" type="ORF">SAMN04488508_106224</name>
</gene>
<reference evidence="5" key="1">
    <citation type="submission" date="2016-11" db="EMBL/GenBank/DDBJ databases">
        <authorList>
            <person name="Varghese N."/>
            <person name="Submissions S."/>
        </authorList>
    </citation>
    <scope>NUCLEOTIDE SEQUENCE [LARGE SCALE GENOMIC DNA]</scope>
    <source>
        <strain evidence="5">DSM 22623</strain>
    </source>
</reference>
<dbReference type="Pfam" id="PF08240">
    <property type="entry name" value="ADH_N"/>
    <property type="match status" value="1"/>
</dbReference>
<dbReference type="InterPro" id="IPR050700">
    <property type="entry name" value="YIM1/Zinc_Alcohol_DH_Fams"/>
</dbReference>
<dbReference type="InterPro" id="IPR036291">
    <property type="entry name" value="NAD(P)-bd_dom_sf"/>
</dbReference>
<dbReference type="GO" id="GO:0016616">
    <property type="term" value="F:oxidoreductase activity, acting on the CH-OH group of donors, NAD or NADP as acceptor"/>
    <property type="evidence" value="ECO:0007669"/>
    <property type="project" value="UniProtKB-ARBA"/>
</dbReference>
<sequence>MKAVVYSKYGSPEVLELKELEKPIPRSNEILVKVHATSVTAGDVKLRASDFPAMVWLPARLIFGLFRPRKRILGHEWSGVIEQVGSKVLKFKVGDEVFGTTSMLKTGAYAEYMCIPERWNHGVVAKKPRNLSHKEAAVLPIGSMTALYLLEKANIKRNQKVLIYGASGSVGSYAVQIAIHFGAQVTGVCSTQNVEMVEQLGAEAVIDYKKQDYVNLSECFDIVFDTVGKTSKSDAKRVLNNGGKFVSTKMLTKESPELLLKIRQLGETGQLKPYIEKEYRLETLHEAHQYVDSGRKRGNVSVIIQD</sequence>
<keyword evidence="2" id="KW-0862">Zinc</keyword>
<evidence type="ECO:0000313" key="5">
    <source>
        <dbReference type="Proteomes" id="UP000184432"/>
    </source>
</evidence>
<dbReference type="SUPFAM" id="SSF50129">
    <property type="entry name" value="GroES-like"/>
    <property type="match status" value="1"/>
</dbReference>
<dbReference type="InterPro" id="IPR011032">
    <property type="entry name" value="GroES-like_sf"/>
</dbReference>
<dbReference type="AlphaFoldDB" id="A0A1M6HDF5"/>
<evidence type="ECO:0000259" key="3">
    <source>
        <dbReference type="SMART" id="SM00829"/>
    </source>
</evidence>
<name>A0A1M6HDF5_9FLAO</name>
<dbReference type="InterPro" id="IPR013149">
    <property type="entry name" value="ADH-like_C"/>
</dbReference>
<dbReference type="PANTHER" id="PTHR11695">
    <property type="entry name" value="ALCOHOL DEHYDROGENASE RELATED"/>
    <property type="match status" value="1"/>
</dbReference>
<evidence type="ECO:0000256" key="2">
    <source>
        <dbReference type="RuleBase" id="RU361277"/>
    </source>
</evidence>
<dbReference type="Proteomes" id="UP000184432">
    <property type="component" value="Unassembled WGS sequence"/>
</dbReference>
<dbReference type="InterPro" id="IPR013154">
    <property type="entry name" value="ADH-like_N"/>
</dbReference>
<dbReference type="STRING" id="570521.SAMN04488508_106224"/>
<dbReference type="Pfam" id="PF00107">
    <property type="entry name" value="ADH_zinc_N"/>
    <property type="match status" value="1"/>
</dbReference>
<evidence type="ECO:0000256" key="1">
    <source>
        <dbReference type="ARBA" id="ARBA00023002"/>
    </source>
</evidence>
<evidence type="ECO:0000313" key="4">
    <source>
        <dbReference type="EMBL" id="SHJ20227.1"/>
    </source>
</evidence>
<protein>
    <submittedName>
        <fullName evidence="4">NADPH:quinone reductase</fullName>
    </submittedName>
</protein>
<keyword evidence="1" id="KW-0560">Oxidoreductase</keyword>
<dbReference type="EMBL" id="FQYP01000006">
    <property type="protein sequence ID" value="SHJ20227.1"/>
    <property type="molecule type" value="Genomic_DNA"/>
</dbReference>
<dbReference type="RefSeq" id="WP_073317102.1">
    <property type="nucleotide sequence ID" value="NZ_FQYP01000006.1"/>
</dbReference>
<dbReference type="Gene3D" id="3.40.50.720">
    <property type="entry name" value="NAD(P)-binding Rossmann-like Domain"/>
    <property type="match status" value="1"/>
</dbReference>
<keyword evidence="5" id="KW-1185">Reference proteome</keyword>
<accession>A0A1M6HDF5</accession>
<organism evidence="4 5">
    <name type="scientific">Aquimarina spongiae</name>
    <dbReference type="NCBI Taxonomy" id="570521"/>
    <lineage>
        <taxon>Bacteria</taxon>
        <taxon>Pseudomonadati</taxon>
        <taxon>Bacteroidota</taxon>
        <taxon>Flavobacteriia</taxon>
        <taxon>Flavobacteriales</taxon>
        <taxon>Flavobacteriaceae</taxon>
        <taxon>Aquimarina</taxon>
    </lineage>
</organism>
<dbReference type="GO" id="GO:0008270">
    <property type="term" value="F:zinc ion binding"/>
    <property type="evidence" value="ECO:0007669"/>
    <property type="project" value="InterPro"/>
</dbReference>
<dbReference type="PANTHER" id="PTHR11695:SF648">
    <property type="entry name" value="ZINC-BINDING OXIDOREDUCTASE"/>
    <property type="match status" value="1"/>
</dbReference>
<dbReference type="SUPFAM" id="SSF51735">
    <property type="entry name" value="NAD(P)-binding Rossmann-fold domains"/>
    <property type="match status" value="1"/>
</dbReference>
<proteinExistence type="inferred from homology"/>
<keyword evidence="2" id="KW-0479">Metal-binding</keyword>